<evidence type="ECO:0000313" key="2">
    <source>
        <dbReference type="Proteomes" id="UP000299102"/>
    </source>
</evidence>
<sequence length="82" mass="8921">MCGRCPPQTAAAPPGGHRAIRRDTLNGGYALLNSQFGRYGTDIISDKITSVVAALMENKFVTIVSVDKHMYRAHVTRAHVPL</sequence>
<keyword evidence="2" id="KW-1185">Reference proteome</keyword>
<dbReference type="AlphaFoldDB" id="A0A4C1ZS96"/>
<accession>A0A4C1ZS96</accession>
<protein>
    <submittedName>
        <fullName evidence="1">Uncharacterized protein</fullName>
    </submittedName>
</protein>
<dbReference type="Proteomes" id="UP000299102">
    <property type="component" value="Unassembled WGS sequence"/>
</dbReference>
<name>A0A4C1ZS96_EUMVA</name>
<comment type="caution">
    <text evidence="1">The sequence shown here is derived from an EMBL/GenBank/DDBJ whole genome shotgun (WGS) entry which is preliminary data.</text>
</comment>
<evidence type="ECO:0000313" key="1">
    <source>
        <dbReference type="EMBL" id="GBP89623.1"/>
    </source>
</evidence>
<organism evidence="1 2">
    <name type="scientific">Eumeta variegata</name>
    <name type="common">Bagworm moth</name>
    <name type="synonym">Eumeta japonica</name>
    <dbReference type="NCBI Taxonomy" id="151549"/>
    <lineage>
        <taxon>Eukaryota</taxon>
        <taxon>Metazoa</taxon>
        <taxon>Ecdysozoa</taxon>
        <taxon>Arthropoda</taxon>
        <taxon>Hexapoda</taxon>
        <taxon>Insecta</taxon>
        <taxon>Pterygota</taxon>
        <taxon>Neoptera</taxon>
        <taxon>Endopterygota</taxon>
        <taxon>Lepidoptera</taxon>
        <taxon>Glossata</taxon>
        <taxon>Ditrysia</taxon>
        <taxon>Tineoidea</taxon>
        <taxon>Psychidae</taxon>
        <taxon>Oiketicinae</taxon>
        <taxon>Eumeta</taxon>
    </lineage>
</organism>
<gene>
    <name evidence="1" type="ORF">EVAR_57262_1</name>
</gene>
<proteinExistence type="predicted"/>
<reference evidence="1 2" key="1">
    <citation type="journal article" date="2019" name="Commun. Biol.">
        <title>The bagworm genome reveals a unique fibroin gene that provides high tensile strength.</title>
        <authorList>
            <person name="Kono N."/>
            <person name="Nakamura H."/>
            <person name="Ohtoshi R."/>
            <person name="Tomita M."/>
            <person name="Numata K."/>
            <person name="Arakawa K."/>
        </authorList>
    </citation>
    <scope>NUCLEOTIDE SEQUENCE [LARGE SCALE GENOMIC DNA]</scope>
</reference>
<dbReference type="EMBL" id="BGZK01002014">
    <property type="protein sequence ID" value="GBP89623.1"/>
    <property type="molecule type" value="Genomic_DNA"/>
</dbReference>